<keyword evidence="2" id="KW-1185">Reference proteome</keyword>
<sequence length="165" mass="18864">MWRFTVLPSPLRRLKRNLSSSDQQSPSSDLHYQFHYRLRLFFPVAEFGINTGRNAITFTVHMVRSSHQVRHTESSTSTQRSTRDGMPLVKQCLMTCQTSHGLCNQLLSARPSRLVFIGDNTPRLTLASQQKDCPSYATLSHCWGSEAFVTLNTRNFDAFQVEIPE</sequence>
<protein>
    <submittedName>
        <fullName evidence="1">Uncharacterized protein</fullName>
    </submittedName>
</protein>
<proteinExistence type="predicted"/>
<dbReference type="AlphaFoldDB" id="A0A2J6RP25"/>
<gene>
    <name evidence="1" type="ORF">L207DRAFT_511789</name>
</gene>
<accession>A0A2J6RP25</accession>
<organism evidence="1 2">
    <name type="scientific">Hyaloscypha variabilis (strain UAMH 11265 / GT02V1 / F)</name>
    <name type="common">Meliniomyces variabilis</name>
    <dbReference type="NCBI Taxonomy" id="1149755"/>
    <lineage>
        <taxon>Eukaryota</taxon>
        <taxon>Fungi</taxon>
        <taxon>Dikarya</taxon>
        <taxon>Ascomycota</taxon>
        <taxon>Pezizomycotina</taxon>
        <taxon>Leotiomycetes</taxon>
        <taxon>Helotiales</taxon>
        <taxon>Hyaloscyphaceae</taxon>
        <taxon>Hyaloscypha</taxon>
        <taxon>Hyaloscypha variabilis</taxon>
    </lineage>
</organism>
<dbReference type="EMBL" id="KZ613945">
    <property type="protein sequence ID" value="PMD40263.1"/>
    <property type="molecule type" value="Genomic_DNA"/>
</dbReference>
<evidence type="ECO:0000313" key="1">
    <source>
        <dbReference type="EMBL" id="PMD40263.1"/>
    </source>
</evidence>
<name>A0A2J6RP25_HYAVF</name>
<dbReference type="Proteomes" id="UP000235786">
    <property type="component" value="Unassembled WGS sequence"/>
</dbReference>
<evidence type="ECO:0000313" key="2">
    <source>
        <dbReference type="Proteomes" id="UP000235786"/>
    </source>
</evidence>
<reference evidence="1 2" key="1">
    <citation type="submission" date="2016-04" db="EMBL/GenBank/DDBJ databases">
        <title>A degradative enzymes factory behind the ericoid mycorrhizal symbiosis.</title>
        <authorList>
            <consortium name="DOE Joint Genome Institute"/>
            <person name="Martino E."/>
            <person name="Morin E."/>
            <person name="Grelet G."/>
            <person name="Kuo A."/>
            <person name="Kohler A."/>
            <person name="Daghino S."/>
            <person name="Barry K."/>
            <person name="Choi C."/>
            <person name="Cichocki N."/>
            <person name="Clum A."/>
            <person name="Copeland A."/>
            <person name="Hainaut M."/>
            <person name="Haridas S."/>
            <person name="Labutti K."/>
            <person name="Lindquist E."/>
            <person name="Lipzen A."/>
            <person name="Khouja H.-R."/>
            <person name="Murat C."/>
            <person name="Ohm R."/>
            <person name="Olson A."/>
            <person name="Spatafora J."/>
            <person name="Veneault-Fourrey C."/>
            <person name="Henrissat B."/>
            <person name="Grigoriev I."/>
            <person name="Martin F."/>
            <person name="Perotto S."/>
        </authorList>
    </citation>
    <scope>NUCLEOTIDE SEQUENCE [LARGE SCALE GENOMIC DNA]</scope>
    <source>
        <strain evidence="1 2">F</strain>
    </source>
</reference>